<keyword evidence="4" id="KW-0064">Aspartyl protease</keyword>
<dbReference type="InterPro" id="IPR021109">
    <property type="entry name" value="Peptidase_aspartic_dom_sf"/>
</dbReference>
<dbReference type="Proteomes" id="UP001418222">
    <property type="component" value="Unassembled WGS sequence"/>
</dbReference>
<evidence type="ECO:0000313" key="9">
    <source>
        <dbReference type="Proteomes" id="UP001418222"/>
    </source>
</evidence>
<evidence type="ECO:0000256" key="2">
    <source>
        <dbReference type="ARBA" id="ARBA00022670"/>
    </source>
</evidence>
<dbReference type="SUPFAM" id="SSF50630">
    <property type="entry name" value="Acid proteases"/>
    <property type="match status" value="1"/>
</dbReference>
<keyword evidence="9" id="KW-1185">Reference proteome</keyword>
<evidence type="ECO:0000259" key="7">
    <source>
        <dbReference type="PROSITE" id="PS51767"/>
    </source>
</evidence>
<dbReference type="PANTHER" id="PTHR47967:SF128">
    <property type="entry name" value="ASPARTIC PROTEINASE CDR1-LIKE"/>
    <property type="match status" value="1"/>
</dbReference>
<accession>A0AAP0BLX7</accession>
<dbReference type="CDD" id="cd05476">
    <property type="entry name" value="pepsin_A_like_plant"/>
    <property type="match status" value="1"/>
</dbReference>
<dbReference type="GO" id="GO:0006508">
    <property type="term" value="P:proteolysis"/>
    <property type="evidence" value="ECO:0007669"/>
    <property type="project" value="UniProtKB-KW"/>
</dbReference>
<proteinExistence type="inferred from homology"/>
<sequence>MASLKKSNSLALISFLILSTTAGFLPVFVHAGVGFSAELIHRDSPESPFYDRTSTSYSRLIAAAHRSYNRAAYFRKFMKQPIPPPTIFPSAASSKNNGDNIHSEILMNRTDYLLAIYMGSPVRKILAIPDTGSDLIWTQCKPCGECFQQSAPLFDPAASSTYKIVSCGTVPCSALPKSTCGRSGNQCEYNYTYADGSYADGFLSTETLSFDSDGGDQVRIPAILFGCTHRSRGIFDENDAGLVGLGGGKLSLVRQLGSTIDGKFSYCLPSYSQTGTTSRFNFGASAVVNGAGSVTTPLIAGYPDTLYFLMLEMISVDGHGEVAVKPSMPAAVPTSKGNIIIDSGTTLTLVDDDTLRAVETMVASNVTLPRVNDTSGIFGLCFNFSGFAGNDVDAQFPHIKFHFSGGAVVVLRPYNAFAAVKEDTACLALVSSKDTGVNIYGSLAQQNFHIGYDLNAMRLSLEPANCEKI</sequence>
<reference evidence="8 9" key="1">
    <citation type="journal article" date="2022" name="Nat. Plants">
        <title>Genomes of leafy and leafless Platanthera orchids illuminate the evolution of mycoheterotrophy.</title>
        <authorList>
            <person name="Li M.H."/>
            <person name="Liu K.W."/>
            <person name="Li Z."/>
            <person name="Lu H.C."/>
            <person name="Ye Q.L."/>
            <person name="Zhang D."/>
            <person name="Wang J.Y."/>
            <person name="Li Y.F."/>
            <person name="Zhong Z.M."/>
            <person name="Liu X."/>
            <person name="Yu X."/>
            <person name="Liu D.K."/>
            <person name="Tu X.D."/>
            <person name="Liu B."/>
            <person name="Hao Y."/>
            <person name="Liao X.Y."/>
            <person name="Jiang Y.T."/>
            <person name="Sun W.H."/>
            <person name="Chen J."/>
            <person name="Chen Y.Q."/>
            <person name="Ai Y."/>
            <person name="Zhai J.W."/>
            <person name="Wu S.S."/>
            <person name="Zhou Z."/>
            <person name="Hsiao Y.Y."/>
            <person name="Wu W.L."/>
            <person name="Chen Y.Y."/>
            <person name="Lin Y.F."/>
            <person name="Hsu J.L."/>
            <person name="Li C.Y."/>
            <person name="Wang Z.W."/>
            <person name="Zhao X."/>
            <person name="Zhong W.Y."/>
            <person name="Ma X.K."/>
            <person name="Ma L."/>
            <person name="Huang J."/>
            <person name="Chen G.Z."/>
            <person name="Huang M.Z."/>
            <person name="Huang L."/>
            <person name="Peng D.H."/>
            <person name="Luo Y.B."/>
            <person name="Zou S.Q."/>
            <person name="Chen S.P."/>
            <person name="Lan S."/>
            <person name="Tsai W.C."/>
            <person name="Van de Peer Y."/>
            <person name="Liu Z.J."/>
        </authorList>
    </citation>
    <scope>NUCLEOTIDE SEQUENCE [LARGE SCALE GENOMIC DNA]</scope>
    <source>
        <strain evidence="8">Lor287</strain>
    </source>
</reference>
<dbReference type="PROSITE" id="PS00141">
    <property type="entry name" value="ASP_PROTEASE"/>
    <property type="match status" value="1"/>
</dbReference>
<comment type="similarity">
    <text evidence="1">Belongs to the peptidase A1 family.</text>
</comment>
<dbReference type="GO" id="GO:0005576">
    <property type="term" value="C:extracellular region"/>
    <property type="evidence" value="ECO:0007669"/>
    <property type="project" value="TreeGrafter"/>
</dbReference>
<dbReference type="InterPro" id="IPR032799">
    <property type="entry name" value="TAXi_C"/>
</dbReference>
<dbReference type="AlphaFoldDB" id="A0AAP0BLX7"/>
<dbReference type="InterPro" id="IPR034161">
    <property type="entry name" value="Pepsin-like_plant"/>
</dbReference>
<name>A0AAP0BLX7_9ASPA</name>
<evidence type="ECO:0000256" key="6">
    <source>
        <dbReference type="ARBA" id="ARBA00023180"/>
    </source>
</evidence>
<comment type="caution">
    <text evidence="8">The sequence shown here is derived from an EMBL/GenBank/DDBJ whole genome shotgun (WGS) entry which is preliminary data.</text>
</comment>
<evidence type="ECO:0000256" key="1">
    <source>
        <dbReference type="ARBA" id="ARBA00007447"/>
    </source>
</evidence>
<keyword evidence="3" id="KW-0732">Signal</keyword>
<dbReference type="PROSITE" id="PS51767">
    <property type="entry name" value="PEPTIDASE_A1"/>
    <property type="match status" value="1"/>
</dbReference>
<dbReference type="FunFam" id="2.40.70.10:FF:000016">
    <property type="entry name" value="Probable aspartic protease At2g35615"/>
    <property type="match status" value="1"/>
</dbReference>
<evidence type="ECO:0000256" key="5">
    <source>
        <dbReference type="ARBA" id="ARBA00022801"/>
    </source>
</evidence>
<gene>
    <name evidence="8" type="primary">CDR1</name>
    <name evidence="8" type="ORF">KSP39_PZI008070</name>
</gene>
<dbReference type="EMBL" id="JBBWWQ010000006">
    <property type="protein sequence ID" value="KAK8944145.1"/>
    <property type="molecule type" value="Genomic_DNA"/>
</dbReference>
<feature type="domain" description="Peptidase A1" evidence="7">
    <location>
        <begin position="112"/>
        <end position="462"/>
    </location>
</feature>
<keyword evidence="5" id="KW-0378">Hydrolase</keyword>
<dbReference type="PANTHER" id="PTHR47967">
    <property type="entry name" value="OS07G0603500 PROTEIN-RELATED"/>
    <property type="match status" value="1"/>
</dbReference>
<organism evidence="8 9">
    <name type="scientific">Platanthera zijinensis</name>
    <dbReference type="NCBI Taxonomy" id="2320716"/>
    <lineage>
        <taxon>Eukaryota</taxon>
        <taxon>Viridiplantae</taxon>
        <taxon>Streptophyta</taxon>
        <taxon>Embryophyta</taxon>
        <taxon>Tracheophyta</taxon>
        <taxon>Spermatophyta</taxon>
        <taxon>Magnoliopsida</taxon>
        <taxon>Liliopsida</taxon>
        <taxon>Asparagales</taxon>
        <taxon>Orchidaceae</taxon>
        <taxon>Orchidoideae</taxon>
        <taxon>Orchideae</taxon>
        <taxon>Orchidinae</taxon>
        <taxon>Platanthera</taxon>
    </lineage>
</organism>
<keyword evidence="2" id="KW-0645">Protease</keyword>
<dbReference type="Pfam" id="PF14541">
    <property type="entry name" value="TAXi_C"/>
    <property type="match status" value="1"/>
</dbReference>
<keyword evidence="6" id="KW-0325">Glycoprotein</keyword>
<protein>
    <submittedName>
        <fullName evidence="8">Aspartic proteinase CDR1</fullName>
    </submittedName>
</protein>
<dbReference type="InterPro" id="IPR051708">
    <property type="entry name" value="Plant_Aspart_Prot_A1"/>
</dbReference>
<evidence type="ECO:0000256" key="4">
    <source>
        <dbReference type="ARBA" id="ARBA00022750"/>
    </source>
</evidence>
<dbReference type="Pfam" id="PF14543">
    <property type="entry name" value="TAXi_N"/>
    <property type="match status" value="1"/>
</dbReference>
<evidence type="ECO:0000256" key="3">
    <source>
        <dbReference type="ARBA" id="ARBA00022729"/>
    </source>
</evidence>
<dbReference type="Gene3D" id="2.40.70.10">
    <property type="entry name" value="Acid Proteases"/>
    <property type="match status" value="2"/>
</dbReference>
<dbReference type="InterPro" id="IPR032861">
    <property type="entry name" value="TAXi_N"/>
</dbReference>
<dbReference type="InterPro" id="IPR001969">
    <property type="entry name" value="Aspartic_peptidase_AS"/>
</dbReference>
<evidence type="ECO:0000313" key="8">
    <source>
        <dbReference type="EMBL" id="KAK8944145.1"/>
    </source>
</evidence>
<dbReference type="GO" id="GO:0004190">
    <property type="term" value="F:aspartic-type endopeptidase activity"/>
    <property type="evidence" value="ECO:0007669"/>
    <property type="project" value="UniProtKB-KW"/>
</dbReference>
<dbReference type="InterPro" id="IPR033121">
    <property type="entry name" value="PEPTIDASE_A1"/>
</dbReference>